<evidence type="ECO:0000256" key="7">
    <source>
        <dbReference type="ARBA" id="ARBA00023288"/>
    </source>
</evidence>
<keyword evidence="4 8" id="KW-0732">Signal</keyword>
<protein>
    <submittedName>
        <fullName evidence="10">Extracellular solute-binding protein</fullName>
    </submittedName>
</protein>
<dbReference type="SUPFAM" id="SSF53850">
    <property type="entry name" value="Periplasmic binding protein-like II"/>
    <property type="match status" value="1"/>
</dbReference>
<evidence type="ECO:0000256" key="5">
    <source>
        <dbReference type="ARBA" id="ARBA00023136"/>
    </source>
</evidence>
<dbReference type="InterPro" id="IPR050490">
    <property type="entry name" value="Bact_solute-bd_prot1"/>
</dbReference>
<keyword evidence="6" id="KW-0564">Palmitate</keyword>
<keyword evidence="5" id="KW-0472">Membrane</keyword>
<evidence type="ECO:0000256" key="4">
    <source>
        <dbReference type="ARBA" id="ARBA00022729"/>
    </source>
</evidence>
<gene>
    <name evidence="10" type="ORF">N5I32_21095</name>
</gene>
<feature type="signal peptide" evidence="8">
    <location>
        <begin position="1"/>
        <end position="24"/>
    </location>
</feature>
<evidence type="ECO:0000313" key="11">
    <source>
        <dbReference type="Proteomes" id="UP001205601"/>
    </source>
</evidence>
<dbReference type="Pfam" id="PF01547">
    <property type="entry name" value="SBP_bac_1"/>
    <property type="match status" value="1"/>
</dbReference>
<feature type="domain" description="Chromo" evidence="9">
    <location>
        <begin position="245"/>
        <end position="298"/>
    </location>
</feature>
<comment type="caution">
    <text evidence="10">The sequence shown here is derived from an EMBL/GenBank/DDBJ whole genome shotgun (WGS) entry which is preliminary data.</text>
</comment>
<evidence type="ECO:0000256" key="1">
    <source>
        <dbReference type="ARBA" id="ARBA00004418"/>
    </source>
</evidence>
<evidence type="ECO:0000313" key="10">
    <source>
        <dbReference type="EMBL" id="MCT8332017.1"/>
    </source>
</evidence>
<evidence type="ECO:0000259" key="9">
    <source>
        <dbReference type="PROSITE" id="PS50013"/>
    </source>
</evidence>
<keyword evidence="11" id="KW-1185">Reference proteome</keyword>
<evidence type="ECO:0000256" key="8">
    <source>
        <dbReference type="SAM" id="SignalP"/>
    </source>
</evidence>
<organism evidence="10 11">
    <name type="scientific">Albidovulum sediminis</name>
    <dbReference type="NCBI Taxonomy" id="3066345"/>
    <lineage>
        <taxon>Bacteria</taxon>
        <taxon>Pseudomonadati</taxon>
        <taxon>Pseudomonadota</taxon>
        <taxon>Alphaproteobacteria</taxon>
        <taxon>Rhodobacterales</taxon>
        <taxon>Paracoccaceae</taxon>
        <taxon>Albidovulum</taxon>
    </lineage>
</organism>
<comment type="subcellular location">
    <subcellularLocation>
        <location evidence="1">Periplasm</location>
    </subcellularLocation>
</comment>
<dbReference type="Proteomes" id="UP001205601">
    <property type="component" value="Unassembled WGS sequence"/>
</dbReference>
<dbReference type="RefSeq" id="WP_261497879.1">
    <property type="nucleotide sequence ID" value="NZ_JAOCQF010000011.1"/>
</dbReference>
<dbReference type="InterPro" id="IPR000953">
    <property type="entry name" value="Chromo/chromo_shadow_dom"/>
</dbReference>
<feature type="chain" id="PRO_5047529809" evidence="8">
    <location>
        <begin position="25"/>
        <end position="462"/>
    </location>
</feature>
<evidence type="ECO:0000256" key="2">
    <source>
        <dbReference type="ARBA" id="ARBA00008520"/>
    </source>
</evidence>
<dbReference type="Gene3D" id="3.40.190.10">
    <property type="entry name" value="Periplasmic binding protein-like II"/>
    <property type="match status" value="2"/>
</dbReference>
<dbReference type="InterPro" id="IPR006059">
    <property type="entry name" value="SBP"/>
</dbReference>
<dbReference type="PROSITE" id="PS50013">
    <property type="entry name" value="CHROMO_2"/>
    <property type="match status" value="1"/>
</dbReference>
<dbReference type="EMBL" id="JAOCQF010000011">
    <property type="protein sequence ID" value="MCT8332017.1"/>
    <property type="molecule type" value="Genomic_DNA"/>
</dbReference>
<dbReference type="PANTHER" id="PTHR43649:SF33">
    <property type="entry name" value="POLYGALACTURONAN_RHAMNOGALACTURONAN-BINDING PROTEIN YTCQ"/>
    <property type="match status" value="1"/>
</dbReference>
<name>A0ABT2NST9_9RHOB</name>
<reference evidence="11" key="1">
    <citation type="submission" date="2023-07" db="EMBL/GenBank/DDBJ databases">
        <title>Defluviimonas sediminis sp. nov., isolated from mangrove sediment.</title>
        <authorList>
            <person name="Liu L."/>
            <person name="Li J."/>
            <person name="Huang Y."/>
            <person name="Pan J."/>
            <person name="Li M."/>
        </authorList>
    </citation>
    <scope>NUCLEOTIDE SEQUENCE [LARGE SCALE GENOMIC DNA]</scope>
    <source>
        <strain evidence="11">FT324</strain>
    </source>
</reference>
<dbReference type="PANTHER" id="PTHR43649">
    <property type="entry name" value="ARABINOSE-BINDING PROTEIN-RELATED"/>
    <property type="match status" value="1"/>
</dbReference>
<keyword evidence="7" id="KW-0449">Lipoprotein</keyword>
<sequence>MRATSHSTPAILVAALAGSFYALAAGSAWAWNLEEASAPYKGQTITIACEAYAPCNAFKKFIPEFEQRTGIKVTIEAGDLGQIQQQTLTDALTGTQVYDLVQMTNLVIGAWGEHGFAEPMQPFLDNAALHDPGYKLEDMSQGVIASTGTYKGVLYGIPYMLNSPFGIYRKDLAADPAEQAAFKAKYGYDTPFNGDKWIEVDDWQKWRDVAEFYNRKPGEKVAGQTLDHELWGTAAAFKRHITLFYDYERVLLGMGGVMVDENRVPQFDKPVAKQALEYLLDWRQFSPPSYKEYTWDEEYADFCTGKLFSTPGWADSTAMEEKPEECPVVSGKIGYFLHPGPHTVADGSSWVIPSKSQHKEAAFLLAQFLGTYDVQSRCHPLGCLSFRKDVLANPELDDDGATVLFRKLLSDPNLVYPRPALPEWVELQPLLLDELSAAGADQQDADTALAKLQAAFTEILQP</sequence>
<evidence type="ECO:0000256" key="6">
    <source>
        <dbReference type="ARBA" id="ARBA00023139"/>
    </source>
</evidence>
<accession>A0ABT2NST9</accession>
<proteinExistence type="inferred from homology"/>
<evidence type="ECO:0000256" key="3">
    <source>
        <dbReference type="ARBA" id="ARBA00022475"/>
    </source>
</evidence>
<comment type="similarity">
    <text evidence="2">Belongs to the bacterial solute-binding protein 1 family.</text>
</comment>
<keyword evidence="3" id="KW-1003">Cell membrane</keyword>